<dbReference type="Proteomes" id="UP001306508">
    <property type="component" value="Unassembled WGS sequence"/>
</dbReference>
<gene>
    <name evidence="2" type="ORF">RI543_004182</name>
</gene>
<sequence length="486" mass="54837">METCSNEQKPIRLAVLGGESTGKTSFISRLTLRIVHEAHYPTKNQNNWLFEFIPHSKLARAILDEQPHERLLSRTPSSEKLTPIFQSPAVTPYVQLSPLSFQFFRDNYTHLKNTQKNKVPNSNVLKKTRNTTLYHYYNSSNNDSYISPEFETRVSPNRKRPETIRMSNVLPRNYIPPQYCPISIDIIDTAGFKPDMVVPFLEVSLFRNLDKSILKGLANQPRVPVSTTSLLVASGASELNGKIDGYILVYSAIPELNHHIVPEPPTYKEPTSVPIDGESNSVDSKNDLSQEDIPTGGGLSLLPVLRSCILDAWTEFRNYETGWKNGQEEDVYSLIHSLKNIWKSQESEQSKIAKINKLRKFKTELDSINLDPASPDSPPPFVIICTHINAPLASPLLIQKGKQLAAQWNSSFVGVDSIDDFNIDVALSLIIRDISEKKYLLSKHHHYSQDGYHSSNKHHRDKNGVNIKSSPKAIYRLDVPPISKCA</sequence>
<comment type="caution">
    <text evidence="2">The sequence shown here is derived from an EMBL/GenBank/DDBJ whole genome shotgun (WGS) entry which is preliminary data.</text>
</comment>
<evidence type="ECO:0000256" key="1">
    <source>
        <dbReference type="SAM" id="MobiDB-lite"/>
    </source>
</evidence>
<evidence type="ECO:0000313" key="2">
    <source>
        <dbReference type="EMBL" id="KAK5778515.1"/>
    </source>
</evidence>
<dbReference type="AlphaFoldDB" id="A0AAN8A7U6"/>
<organism evidence="2 3">
    <name type="scientific">Arxiozyma heterogenica</name>
    <dbReference type="NCBI Taxonomy" id="278026"/>
    <lineage>
        <taxon>Eukaryota</taxon>
        <taxon>Fungi</taxon>
        <taxon>Dikarya</taxon>
        <taxon>Ascomycota</taxon>
        <taxon>Saccharomycotina</taxon>
        <taxon>Saccharomycetes</taxon>
        <taxon>Saccharomycetales</taxon>
        <taxon>Saccharomycetaceae</taxon>
        <taxon>Arxiozyma</taxon>
    </lineage>
</organism>
<name>A0AAN8A7U6_9SACH</name>
<dbReference type="EMBL" id="JAWIZZ010000053">
    <property type="protein sequence ID" value="KAK5778515.1"/>
    <property type="molecule type" value="Genomic_DNA"/>
</dbReference>
<reference evidence="3" key="1">
    <citation type="submission" date="2023-07" db="EMBL/GenBank/DDBJ databases">
        <title>A draft genome of Kazachstania heterogenica Y-27499.</title>
        <authorList>
            <person name="Donic C."/>
            <person name="Kralova J.S."/>
            <person name="Fidel L."/>
            <person name="Ben-Dor S."/>
            <person name="Jung S."/>
        </authorList>
    </citation>
    <scope>NUCLEOTIDE SEQUENCE [LARGE SCALE GENOMIC DNA]</scope>
    <source>
        <strain evidence="3">Y27499</strain>
    </source>
</reference>
<accession>A0AAN8A7U6</accession>
<keyword evidence="3" id="KW-1185">Reference proteome</keyword>
<dbReference type="SUPFAM" id="SSF52540">
    <property type="entry name" value="P-loop containing nucleoside triphosphate hydrolases"/>
    <property type="match status" value="1"/>
</dbReference>
<dbReference type="InterPro" id="IPR027417">
    <property type="entry name" value="P-loop_NTPase"/>
</dbReference>
<protein>
    <submittedName>
        <fullName evidence="2">Uncharacterized protein</fullName>
    </submittedName>
</protein>
<evidence type="ECO:0000313" key="3">
    <source>
        <dbReference type="Proteomes" id="UP001306508"/>
    </source>
</evidence>
<proteinExistence type="predicted"/>
<feature type="region of interest" description="Disordered" evidence="1">
    <location>
        <begin position="262"/>
        <end position="290"/>
    </location>
</feature>